<evidence type="ECO:0000256" key="2">
    <source>
        <dbReference type="ARBA" id="ARBA00022730"/>
    </source>
</evidence>
<protein>
    <recommendedName>
        <fullName evidence="6 7">Small ribosomal subunit protein bS20</fullName>
    </recommendedName>
</protein>
<dbReference type="RefSeq" id="WP_339960561.1">
    <property type="nucleotide sequence ID" value="NZ_JAWMWH010000001.1"/>
</dbReference>
<dbReference type="EMBL" id="JAWMWH010000001">
    <property type="protein sequence ID" value="MEJ6400758.1"/>
    <property type="molecule type" value="Genomic_DNA"/>
</dbReference>
<evidence type="ECO:0000256" key="1">
    <source>
        <dbReference type="ARBA" id="ARBA00007634"/>
    </source>
</evidence>
<accession>A0ABU8SLI0</accession>
<evidence type="ECO:0000313" key="8">
    <source>
        <dbReference type="EMBL" id="MEJ6400758.1"/>
    </source>
</evidence>
<evidence type="ECO:0000256" key="7">
    <source>
        <dbReference type="HAMAP-Rule" id="MF_00500"/>
    </source>
</evidence>
<dbReference type="InterPro" id="IPR002583">
    <property type="entry name" value="Ribosomal_bS20"/>
</dbReference>
<gene>
    <name evidence="7 8" type="primary">rpsT</name>
    <name evidence="8" type="ORF">R4146_06235</name>
</gene>
<comment type="function">
    <text evidence="7">Binds directly to 16S ribosomal RNA.</text>
</comment>
<dbReference type="HAMAP" id="MF_00500">
    <property type="entry name" value="Ribosomal_bS20"/>
    <property type="match status" value="1"/>
</dbReference>
<organism evidence="8 9">
    <name type="scientific">Nicoliella lavandulae</name>
    <dbReference type="NCBI Taxonomy" id="3082954"/>
    <lineage>
        <taxon>Bacteria</taxon>
        <taxon>Bacillati</taxon>
        <taxon>Bacillota</taxon>
        <taxon>Bacilli</taxon>
        <taxon>Lactobacillales</taxon>
        <taxon>Lactobacillaceae</taxon>
        <taxon>Nicoliella</taxon>
    </lineage>
</organism>
<comment type="caution">
    <text evidence="8">The sequence shown here is derived from an EMBL/GenBank/DDBJ whole genome shotgun (WGS) entry which is preliminary data.</text>
</comment>
<reference evidence="8 9" key="1">
    <citation type="submission" date="2023-10" db="EMBL/GenBank/DDBJ databases">
        <title>Nicoliella lavandulae sp. nov. isolated from Lavandula angustifolia flowers.</title>
        <authorList>
            <person name="Alcantara C."/>
            <person name="Zuniga M."/>
            <person name="Landete J.M."/>
            <person name="Monedero V."/>
        </authorList>
    </citation>
    <scope>NUCLEOTIDE SEQUENCE [LARGE SCALE GENOMIC DNA]</scope>
    <source>
        <strain evidence="8 9">Es01</strain>
    </source>
</reference>
<dbReference type="PANTHER" id="PTHR33398:SF1">
    <property type="entry name" value="SMALL RIBOSOMAL SUBUNIT PROTEIN BS20C"/>
    <property type="match status" value="1"/>
</dbReference>
<proteinExistence type="inferred from homology"/>
<dbReference type="Proteomes" id="UP001370590">
    <property type="component" value="Unassembled WGS sequence"/>
</dbReference>
<keyword evidence="9" id="KW-1185">Reference proteome</keyword>
<evidence type="ECO:0000256" key="6">
    <source>
        <dbReference type="ARBA" id="ARBA00035136"/>
    </source>
</evidence>
<dbReference type="PANTHER" id="PTHR33398">
    <property type="entry name" value="30S RIBOSOMAL PROTEIN S20"/>
    <property type="match status" value="1"/>
</dbReference>
<evidence type="ECO:0000256" key="4">
    <source>
        <dbReference type="ARBA" id="ARBA00022980"/>
    </source>
</evidence>
<keyword evidence="3 7" id="KW-0694">RNA-binding</keyword>
<dbReference type="GO" id="GO:0005840">
    <property type="term" value="C:ribosome"/>
    <property type="evidence" value="ECO:0007669"/>
    <property type="project" value="UniProtKB-KW"/>
</dbReference>
<evidence type="ECO:0000313" key="9">
    <source>
        <dbReference type="Proteomes" id="UP001370590"/>
    </source>
</evidence>
<dbReference type="Gene3D" id="1.20.58.110">
    <property type="entry name" value="Ribosomal protein S20"/>
    <property type="match status" value="1"/>
</dbReference>
<evidence type="ECO:0000256" key="5">
    <source>
        <dbReference type="ARBA" id="ARBA00023274"/>
    </source>
</evidence>
<evidence type="ECO:0000256" key="3">
    <source>
        <dbReference type="ARBA" id="ARBA00022884"/>
    </source>
</evidence>
<dbReference type="NCBIfam" id="TIGR00029">
    <property type="entry name" value="S20"/>
    <property type="match status" value="1"/>
</dbReference>
<dbReference type="Pfam" id="PF01649">
    <property type="entry name" value="Ribosomal_S20p"/>
    <property type="match status" value="1"/>
</dbReference>
<sequence length="84" mass="9470">MPVIKSAIKRVKTNEKAEKENIVQKSAMRNAIKKFEKAQAAGSDNLEETFRNAISKIDHVKSKGLIKANKASRDKSRLTKLFNK</sequence>
<keyword evidence="2 7" id="KW-0699">rRNA-binding</keyword>
<comment type="similarity">
    <text evidence="1 7">Belongs to the bacterial ribosomal protein bS20 family.</text>
</comment>
<keyword evidence="4 7" id="KW-0689">Ribosomal protein</keyword>
<dbReference type="SUPFAM" id="SSF46992">
    <property type="entry name" value="Ribosomal protein S20"/>
    <property type="match status" value="1"/>
</dbReference>
<keyword evidence="5 7" id="KW-0687">Ribonucleoprotein</keyword>
<dbReference type="InterPro" id="IPR036510">
    <property type="entry name" value="Ribosomal_bS20_sf"/>
</dbReference>
<name>A0ABU8SLI0_9LACO</name>